<protein>
    <recommendedName>
        <fullName evidence="1">MOSC domain-containing protein</fullName>
    </recommendedName>
</protein>
<sequence length="279" mass="29696">MVTVSELRYYPVKGCAGVAAPRLDITPVGPAHDREFMFVSAADGVFRSQRGTPALATIRPSLVHDGTKLALSAAGTAELVLDVRPDGPRREISVHGVWFGEGVDQGEDAAGWASELVGEPLRLVRVPPDHERMVDAHHGPVTFTDSTALHLTSLSSLDDLNARILERGGSPVPMDRFRPNIVVGGLPEPYAEDGLRWFEAGGLRLRWVKPDVRCKVTMVDQETGGRAGPEPLRTLATFRREPEGGVSFGVKLAVEVPGQLAVGDELVAGGATGTGDTLG</sequence>
<dbReference type="PROSITE" id="PS51340">
    <property type="entry name" value="MOSC"/>
    <property type="match status" value="1"/>
</dbReference>
<dbReference type="OrthoDB" id="9793178at2"/>
<dbReference type="GO" id="GO:0030151">
    <property type="term" value="F:molybdenum ion binding"/>
    <property type="evidence" value="ECO:0007669"/>
    <property type="project" value="InterPro"/>
</dbReference>
<dbReference type="RefSeq" id="WP_075128780.1">
    <property type="nucleotide sequence ID" value="NZ_MSIE01000058.1"/>
</dbReference>
<comment type="caution">
    <text evidence="2">The sequence shown here is derived from an EMBL/GenBank/DDBJ whole genome shotgun (WGS) entry which is preliminary data.</text>
</comment>
<dbReference type="SUPFAM" id="SSF141673">
    <property type="entry name" value="MOSC N-terminal domain-like"/>
    <property type="match status" value="1"/>
</dbReference>
<dbReference type="GO" id="GO:0003824">
    <property type="term" value="F:catalytic activity"/>
    <property type="evidence" value="ECO:0007669"/>
    <property type="project" value="InterPro"/>
</dbReference>
<keyword evidence="3" id="KW-1185">Reference proteome</keyword>
<dbReference type="Pfam" id="PF03473">
    <property type="entry name" value="MOSC"/>
    <property type="match status" value="1"/>
</dbReference>
<gene>
    <name evidence="2" type="ORF">BU204_28095</name>
</gene>
<dbReference type="STRING" id="1912961.BU204_28095"/>
<dbReference type="PANTHER" id="PTHR14237:SF19">
    <property type="entry name" value="MITOCHONDRIAL AMIDOXIME REDUCING COMPONENT 1"/>
    <property type="match status" value="1"/>
</dbReference>
<evidence type="ECO:0000313" key="2">
    <source>
        <dbReference type="EMBL" id="OLF13244.1"/>
    </source>
</evidence>
<dbReference type="Pfam" id="PF03476">
    <property type="entry name" value="MOSC_N"/>
    <property type="match status" value="1"/>
</dbReference>
<dbReference type="InterPro" id="IPR011037">
    <property type="entry name" value="Pyrv_Knase-like_insert_dom_sf"/>
</dbReference>
<dbReference type="Proteomes" id="UP000185596">
    <property type="component" value="Unassembled WGS sequence"/>
</dbReference>
<evidence type="ECO:0000313" key="3">
    <source>
        <dbReference type="Proteomes" id="UP000185596"/>
    </source>
</evidence>
<proteinExistence type="predicted"/>
<accession>A0A1Q8CFW7</accession>
<dbReference type="InterPro" id="IPR005302">
    <property type="entry name" value="MoCF_Sase_C"/>
</dbReference>
<dbReference type="AlphaFoldDB" id="A0A1Q8CFW7"/>
<dbReference type="GO" id="GO:0030170">
    <property type="term" value="F:pyridoxal phosphate binding"/>
    <property type="evidence" value="ECO:0007669"/>
    <property type="project" value="InterPro"/>
</dbReference>
<evidence type="ECO:0000259" key="1">
    <source>
        <dbReference type="PROSITE" id="PS51340"/>
    </source>
</evidence>
<reference evidence="2 3" key="1">
    <citation type="submission" date="2016-12" db="EMBL/GenBank/DDBJ databases">
        <title>The draft genome sequence of Actinophytocola sp. 11-183.</title>
        <authorList>
            <person name="Wang W."/>
            <person name="Yuan L."/>
        </authorList>
    </citation>
    <scope>NUCLEOTIDE SEQUENCE [LARGE SCALE GENOMIC DNA]</scope>
    <source>
        <strain evidence="2 3">11-183</strain>
    </source>
</reference>
<organism evidence="2 3">
    <name type="scientific">Actinophytocola xanthii</name>
    <dbReference type="NCBI Taxonomy" id="1912961"/>
    <lineage>
        <taxon>Bacteria</taxon>
        <taxon>Bacillati</taxon>
        <taxon>Actinomycetota</taxon>
        <taxon>Actinomycetes</taxon>
        <taxon>Pseudonocardiales</taxon>
        <taxon>Pseudonocardiaceae</taxon>
    </lineage>
</organism>
<dbReference type="PANTHER" id="PTHR14237">
    <property type="entry name" value="MOLYBDOPTERIN COFACTOR SULFURASE MOSC"/>
    <property type="match status" value="1"/>
</dbReference>
<dbReference type="InterPro" id="IPR005303">
    <property type="entry name" value="MOCOS_middle"/>
</dbReference>
<feature type="domain" description="MOSC" evidence="1">
    <location>
        <begin position="121"/>
        <end position="269"/>
    </location>
</feature>
<dbReference type="EMBL" id="MSIE01000058">
    <property type="protein sequence ID" value="OLF13244.1"/>
    <property type="molecule type" value="Genomic_DNA"/>
</dbReference>
<name>A0A1Q8CFW7_9PSEU</name>
<dbReference type="SUPFAM" id="SSF50800">
    <property type="entry name" value="PK beta-barrel domain-like"/>
    <property type="match status" value="1"/>
</dbReference>